<proteinExistence type="inferred from homology"/>
<dbReference type="Gene3D" id="3.20.20.70">
    <property type="entry name" value="Aldolase class I"/>
    <property type="match status" value="1"/>
</dbReference>
<dbReference type="InterPro" id="IPR035992">
    <property type="entry name" value="Ricin_B-like_lectins"/>
</dbReference>
<feature type="domain" description="Ricin B lectin" evidence="12">
    <location>
        <begin position="460"/>
        <end position="586"/>
    </location>
</feature>
<dbReference type="Proteomes" id="UP001501752">
    <property type="component" value="Unassembled WGS sequence"/>
</dbReference>
<keyword evidence="10" id="KW-1015">Disulfide bond</keyword>
<protein>
    <recommendedName>
        <fullName evidence="10">Alpha-galactosidase</fullName>
        <ecNumber evidence="10">3.2.1.22</ecNumber>
    </recommendedName>
    <alternativeName>
        <fullName evidence="10">Melibiase</fullName>
    </alternativeName>
</protein>
<keyword evidence="6" id="KW-0430">Lectin</keyword>
<dbReference type="Gene3D" id="2.60.40.1180">
    <property type="entry name" value="Golgi alpha-mannosidase II"/>
    <property type="match status" value="1"/>
</dbReference>
<dbReference type="SUPFAM" id="SSF51011">
    <property type="entry name" value="Glycosyl hydrolase domain"/>
    <property type="match status" value="1"/>
</dbReference>
<dbReference type="InterPro" id="IPR041233">
    <property type="entry name" value="Melibiase_C"/>
</dbReference>
<feature type="chain" id="PRO_5045946520" description="Alpha-galactosidase" evidence="11">
    <location>
        <begin position="25"/>
        <end position="593"/>
    </location>
</feature>
<accession>A0ABP9DBQ5</accession>
<dbReference type="PRINTS" id="PR00740">
    <property type="entry name" value="GLHYDRLASE27"/>
</dbReference>
<dbReference type="InterPro" id="IPR002241">
    <property type="entry name" value="Glyco_hydro_27"/>
</dbReference>
<evidence type="ECO:0000256" key="10">
    <source>
        <dbReference type="RuleBase" id="RU361168"/>
    </source>
</evidence>
<dbReference type="InterPro" id="IPR017853">
    <property type="entry name" value="GH"/>
</dbReference>
<dbReference type="Pfam" id="PF16499">
    <property type="entry name" value="Melibiase_2"/>
    <property type="match status" value="1"/>
</dbReference>
<evidence type="ECO:0000256" key="8">
    <source>
        <dbReference type="ARBA" id="ARBA00023180"/>
    </source>
</evidence>
<reference evidence="14" key="1">
    <citation type="journal article" date="2019" name="Int. J. Syst. Evol. Microbiol.">
        <title>The Global Catalogue of Microorganisms (GCM) 10K type strain sequencing project: providing services to taxonomists for standard genome sequencing and annotation.</title>
        <authorList>
            <consortium name="The Broad Institute Genomics Platform"/>
            <consortium name="The Broad Institute Genome Sequencing Center for Infectious Disease"/>
            <person name="Wu L."/>
            <person name="Ma J."/>
        </authorList>
    </citation>
    <scope>NUCLEOTIDE SEQUENCE [LARGE SCALE GENOMIC DNA]</scope>
    <source>
        <strain evidence="14">JCM 13006</strain>
    </source>
</reference>
<keyword evidence="7 10" id="KW-0378">Hydrolase</keyword>
<evidence type="ECO:0000256" key="3">
    <source>
        <dbReference type="ARBA" id="ARBA00009743"/>
    </source>
</evidence>
<keyword evidence="4" id="KW-0964">Secreted</keyword>
<evidence type="ECO:0000256" key="1">
    <source>
        <dbReference type="ARBA" id="ARBA00003969"/>
    </source>
</evidence>
<dbReference type="InterPro" id="IPR013780">
    <property type="entry name" value="Glyco_hydro_b"/>
</dbReference>
<comment type="similarity">
    <text evidence="3 10">Belongs to the glycosyl hydrolase 27 family.</text>
</comment>
<sequence>MAGICSVAVLTAGLVSSFDTPARADSTAANTSTPVGAKPMMGFNNWARFTCAAQARLDGTRDGYSFQQFMQDQAKAMKDTGLVAAGYTNLTVDDCWMQRTSAGYLHGAANWGSSSQPGFDWELTDYANYVHSQGMEAGLYSTSGVNTCQGVPGGVMGHEQADANSLAYWGIDSIKLDNCGTNQSNRQTEFTTFANALGTATANKTRKILFNESAPAGYGPTSAEKYNSLEWVRGLGQMWRVSPDIQVWHANQPNTGWDWQHGADYYEGGILQNFEDTVSIARYNGPGNHNDADMLLIGDNNQLTLAEQRSQFALWSAMGSPLMITSDVRKMAADPVTYAPQLNILKNADIIAVDQDTTAGGYLAARDGATTTAGTEVVVKPLADGSRAVVVVNKNATATSFTLDLARVGFTNTGCSRTAKDLWNHTTSQVTGSLTTTIGAHDNAMYTIAPGSCGAALPTGQIQAAQPGFQAYAYCLDAYNGATNGATVGLWDCHSGNNQQWQRQTNGQITSLASPGLCLSGESTGLKLRTCSSGDTKQIWTYTLAGQLKAGGVCADIAGGAVNDKTKAVATYTCGTHQANQTWSAPFATPPTP</sequence>
<evidence type="ECO:0000256" key="9">
    <source>
        <dbReference type="ARBA" id="ARBA00023295"/>
    </source>
</evidence>
<comment type="caution">
    <text evidence="13">The sequence shown here is derived from an EMBL/GenBank/DDBJ whole genome shotgun (WGS) entry which is preliminary data.</text>
</comment>
<dbReference type="SUPFAM" id="SSF51445">
    <property type="entry name" value="(Trans)glycosidases"/>
    <property type="match status" value="1"/>
</dbReference>
<comment type="subcellular location">
    <subcellularLocation>
        <location evidence="2">Secreted</location>
    </subcellularLocation>
</comment>
<evidence type="ECO:0000313" key="14">
    <source>
        <dbReference type="Proteomes" id="UP001501752"/>
    </source>
</evidence>
<evidence type="ECO:0000256" key="2">
    <source>
        <dbReference type="ARBA" id="ARBA00004613"/>
    </source>
</evidence>
<dbReference type="PROSITE" id="PS50231">
    <property type="entry name" value="RICIN_B_LECTIN"/>
    <property type="match status" value="1"/>
</dbReference>
<comment type="function">
    <text evidence="1">Hydrolyzes a variety of simple alpha-D-galactoside as well as more complex molecules such as oligosaccharides and polysaccharides.</text>
</comment>
<dbReference type="Gene3D" id="2.80.10.50">
    <property type="match status" value="2"/>
</dbReference>
<keyword evidence="14" id="KW-1185">Reference proteome</keyword>
<evidence type="ECO:0000313" key="13">
    <source>
        <dbReference type="EMBL" id="GAA4837164.1"/>
    </source>
</evidence>
<dbReference type="CDD" id="cd14792">
    <property type="entry name" value="GH27"/>
    <property type="match status" value="1"/>
</dbReference>
<dbReference type="SMART" id="SM00458">
    <property type="entry name" value="RICIN"/>
    <property type="match status" value="1"/>
</dbReference>
<evidence type="ECO:0000256" key="5">
    <source>
        <dbReference type="ARBA" id="ARBA00022729"/>
    </source>
</evidence>
<dbReference type="InterPro" id="IPR013785">
    <property type="entry name" value="Aldolase_TIM"/>
</dbReference>
<comment type="catalytic activity">
    <reaction evidence="10">
        <text>Hydrolysis of terminal, non-reducing alpha-D-galactose residues in alpha-D-galactosides, including galactose oligosaccharides, galactomannans and galactolipids.</text>
        <dbReference type="EC" id="3.2.1.22"/>
    </reaction>
</comment>
<evidence type="ECO:0000259" key="12">
    <source>
        <dbReference type="SMART" id="SM00458"/>
    </source>
</evidence>
<dbReference type="Pfam" id="PF17801">
    <property type="entry name" value="Melibiase_C"/>
    <property type="match status" value="1"/>
</dbReference>
<dbReference type="EC" id="3.2.1.22" evidence="10"/>
<dbReference type="Pfam" id="PF00652">
    <property type="entry name" value="Ricin_B_lectin"/>
    <property type="match status" value="1"/>
</dbReference>
<dbReference type="PANTHER" id="PTHR11452:SF91">
    <property type="entry name" value="ALPHA-GALACTOSIDASE A-RELATED"/>
    <property type="match status" value="1"/>
</dbReference>
<keyword evidence="8" id="KW-0325">Glycoprotein</keyword>
<dbReference type="SUPFAM" id="SSF50370">
    <property type="entry name" value="Ricin B-like lectins"/>
    <property type="match status" value="1"/>
</dbReference>
<evidence type="ECO:0000256" key="11">
    <source>
        <dbReference type="SAM" id="SignalP"/>
    </source>
</evidence>
<name>A0ABP9DBQ5_9ACTN</name>
<keyword evidence="9 10" id="KW-0326">Glycosidase</keyword>
<evidence type="ECO:0000256" key="7">
    <source>
        <dbReference type="ARBA" id="ARBA00022801"/>
    </source>
</evidence>
<organism evidence="13 14">
    <name type="scientific">Kitasatospora terrestris</name>
    <dbReference type="NCBI Taxonomy" id="258051"/>
    <lineage>
        <taxon>Bacteria</taxon>
        <taxon>Bacillati</taxon>
        <taxon>Actinomycetota</taxon>
        <taxon>Actinomycetes</taxon>
        <taxon>Kitasatosporales</taxon>
        <taxon>Streptomycetaceae</taxon>
        <taxon>Kitasatospora</taxon>
    </lineage>
</organism>
<dbReference type="EMBL" id="BAABIS010000001">
    <property type="protein sequence ID" value="GAA4837164.1"/>
    <property type="molecule type" value="Genomic_DNA"/>
</dbReference>
<feature type="signal peptide" evidence="11">
    <location>
        <begin position="1"/>
        <end position="24"/>
    </location>
</feature>
<evidence type="ECO:0000256" key="6">
    <source>
        <dbReference type="ARBA" id="ARBA00022734"/>
    </source>
</evidence>
<gene>
    <name evidence="13" type="ORF">GCM10023235_10180</name>
</gene>
<evidence type="ECO:0000256" key="4">
    <source>
        <dbReference type="ARBA" id="ARBA00022525"/>
    </source>
</evidence>
<dbReference type="PANTHER" id="PTHR11452">
    <property type="entry name" value="ALPHA-GALACTOSIDASE/ALPHA-N-ACETYLGALACTOSAMINIDASE"/>
    <property type="match status" value="1"/>
</dbReference>
<dbReference type="InterPro" id="IPR000772">
    <property type="entry name" value="Ricin_B_lectin"/>
</dbReference>
<keyword evidence="5 11" id="KW-0732">Signal</keyword>